<evidence type="ECO:0000256" key="3">
    <source>
        <dbReference type="SAM" id="SignalP"/>
    </source>
</evidence>
<dbReference type="Gene3D" id="3.90.70.10">
    <property type="entry name" value="Cysteine proteinases"/>
    <property type="match status" value="1"/>
</dbReference>
<dbReference type="Pfam" id="PF00112">
    <property type="entry name" value="Peptidase_C1"/>
    <property type="match status" value="1"/>
</dbReference>
<dbReference type="Gene3D" id="2.60.40.1930">
    <property type="match status" value="3"/>
</dbReference>
<dbReference type="SMART" id="SM00645">
    <property type="entry name" value="Pept_C1"/>
    <property type="match status" value="1"/>
</dbReference>
<comment type="similarity">
    <text evidence="1">Belongs to the peptidase C1 family.</text>
</comment>
<feature type="chain" id="PRO_5046560475" evidence="3">
    <location>
        <begin position="27"/>
        <end position="2637"/>
    </location>
</feature>
<gene>
    <name evidence="5" type="ORF">ACCQ40_01770</name>
</gene>
<dbReference type="PANTHER" id="PTHR12411">
    <property type="entry name" value="CYSTEINE PROTEASE FAMILY C1-RELATED"/>
    <property type="match status" value="1"/>
</dbReference>
<keyword evidence="6" id="KW-1185">Reference proteome</keyword>
<evidence type="ECO:0000259" key="4">
    <source>
        <dbReference type="PROSITE" id="PS50206"/>
    </source>
</evidence>
<dbReference type="SMART" id="SM00450">
    <property type="entry name" value="RHOD"/>
    <property type="match status" value="1"/>
</dbReference>
<dbReference type="InterPro" id="IPR000169">
    <property type="entry name" value="Pept_cys_AS"/>
</dbReference>
<dbReference type="SUPFAM" id="SSF54001">
    <property type="entry name" value="Cysteine proteinases"/>
    <property type="match status" value="1"/>
</dbReference>
<dbReference type="InterPro" id="IPR003343">
    <property type="entry name" value="Big_2"/>
</dbReference>
<dbReference type="InterPro" id="IPR001763">
    <property type="entry name" value="Rhodanese-like_dom"/>
</dbReference>
<dbReference type="InterPro" id="IPR008964">
    <property type="entry name" value="Invasin/intimin_cell_adhesion"/>
</dbReference>
<evidence type="ECO:0000313" key="5">
    <source>
        <dbReference type="EMBL" id="MFO3715515.1"/>
    </source>
</evidence>
<evidence type="ECO:0000256" key="1">
    <source>
        <dbReference type="ARBA" id="ARBA00008455"/>
    </source>
</evidence>
<accession>A0ABW9MUN3</accession>
<name>A0ABW9MUN3_9FIRM</name>
<dbReference type="Pfam" id="PF02368">
    <property type="entry name" value="Big_2"/>
    <property type="match status" value="1"/>
</dbReference>
<feature type="region of interest" description="Disordered" evidence="2">
    <location>
        <begin position="1832"/>
        <end position="1871"/>
    </location>
</feature>
<sequence>MKNKVKILSIILSLSMVLPSSSNVFAADSSNQNQSKDLVEFKETEQNLNPDKDEVDLLEKSILNEKFNNEFQKDNPIKRDPYEIYTNYTPIDKKVKTKPMPRTYSRFPAFFVLNQKYDLRDEGKVTSVKDQGPNGSCWAFATYGSAESVLMPDERMDFSEKHMRNTHGFDWGPSEGGTRTVSSAYLARRSGPVLEKDDPYDIFASNSPENLPIVKELTHAIFIPDKREATDNELLKKMIMENGGVYSAVMGGDQYLNKSTMAHYYTGNQAPNHAITIVGWDDNYSRKNFKTTPPGDGAWICKNSWGTNWGNQGGYYYVSYYDKNIGTQNSQYILKDLNENEKIWQYDKLGMTSQVGLGEESYYANVFGPVEEDTYLTNVGLWTSANNAEYEVFVNTNIENNAGLIDKTSIREGKMEFAGYEKVKVEDTFIPKGSKFAVIVRMKTPGYKYPIPIERPIKGFSSKVTADPGQSFVSKEGEKWTDLTDQIPNANVSLKAFTIDAEHIDKNDSQSQKVESISFKQKEKLMKIGEEASLELEIKPSDISASNLRWESSDRTVAEVDKTGKIKAIGYGECVITAKAKNSNKAFDTMRVRVDESNAEFKANIHSDKQNYLQGEQVGINIALRDQDNNQIVNKDIVCELVTSHNQSFKYDLKTNLTGEANFNVRLDNNAAIGKYRINIYYKDKLIGINTFNVESKDFVPTIENPLFVTNTLDKDKIRPNNSVKLISHVEDKYGQIKRYAKVDLTLTTPSSKEIKNSLYTNKDGDAIFDLSSDIFTEEGDYNIKVDASLSGYDSSNENLKLTVDRNTAEMAKLDFDIELPKKEIMAGEDSAVMNFTVSHEGKAIADANVRLSITDPNQKSYELDLKTDANGKAVFSMDITDKNATGMYKIDATAYKDGYYDIEKSDTFFVKRAGKYLNISFESAKKEYKLNESAYIKVQVKDENNNPKRNASVELSIIDPNQKETKMRKVADYNGYVFIYMTPKAYTSAGEYNISAYATAYNYPSVRANYKIRFGDQNPNYKELAVEAKNKKDKYFVDEKPEAFLTSIDEFGNSVNNAEVNVSIKSPDNKIIVDRIKTDDKGKANWIYNLNLIPGKYELTFKAEKSNYKATSQTISFLAEERPKLTKIDTKLSTDKKVYEDATRTKVNLDLVDENGKKVADANIKVLVSTREGKKEFTGQTDKNGHISFDIDLASAGKYTINVDISKDGYEKTSVREVIFVTNHPIARTNENYLGTIKASEVDNYLSNNKPFILDVRPKSAFDRAHIENSYNLDYNDSDFEEFLNNISKDSSLFVVSNKVSTDEILNLLKEKDFKSVRLIEEGMEAYIKLADINNDSYNKDLDLKISRDKETYNPKNEVTFKVKSTDTNNNYIANAKVAYKVLDLANTELDSGEIKTNNIGQTELNIKLADNTYPGKYKILAEVSKDGYKSSKALTIFNIASKENTDNFIDYPTANKNQYFDHLAGDSFDEKVLKNLYGKNLLASSVKDFEGNDKMLGDNFDLDKVSLVLFIDEKDENLEKFAKLSNQSNNFVRISPKADLAYLEANNLRRFIGYSKVDENNSLKESRLKLGKGAKILVLDQDGRVINLIAEKDFDNIKEILAKQNINIVNTSVDPNSEILGQARANIAISSPSSRIKRRDIVEVNVEMRDASSGEALANRNIKYTLMDPFGRSVAYNRQTDRLGRHIFKIGTNDKTSLGKYKLKVELLDAEYKNSFKFFEYEIIDANAQDLLQMKADIATDKTKYDLGDTINLDIVAKDLNNSLLDKATAEVILEDPKGDQLYNKSQVSDSKGNIALSFPTSDKNVLGTYKLIIKINREGFKEYKKEVQVQVGDKNPIPNPDPDIKPNPDSDEKENPDDNKPAPVNPIDVEIKEQNTPLSFEGAYALGFFETTDDLTMINLKARYGKNYDSLVLYDNNRKPAKIGEIIDHKRPTIFLMGDRVDSNSMAMFENSSKLDNKAFNLVNVVTNGSANDLESISQGKLYKDSFYRGNSLNGQFRSNKNQVIVFDKNGAVINVFPYKSNYELLRRFNMSNGYYADNDNYKLLSLDNFTNNYPISFAQRKDRGDYEDLSEEEIKFNGKYANDFSKAKLLNSSNSRVGLDEVTKNDIKILLLGDYRKDATIKMWEDAQYIKEGPYDLINVSYLGSQTAINAEKERFKSLWNVKDDIYVSANYNILFNVSKPTIVALDKNQRFIFSKEYQSNQDIKYVIDRTLNTSASNETITDTYKDIGDYDVLDPIPENEVDPNKVYPMSYGQRNERGDFRIFEPNEKDVNKKYYGKDMNLYLLNDMNDDTRYIKDFLDKKINVMLVGSTQDNKSRIMWKNSAYLNRENINLVKISNYKGLDDLNYMFKAYDMNDVADNYYYGGAKFDFDREVSSPYVVVTDEDGKLLFVKKYMTNEDVETLVNRALKTKYSAEEGADDFPPIASEKISLDNKDHIPQYIEPVDQEALLNSFPLTFSQREERGDYTGLSPEEQAQNKKYYGRDIKNINLLRNDSSYKRVSDIGNGKLTLYMLGNYKEESSFEMWRNTFTYVSEDFSIKPLNYAGSPRLLNEQLAVHNLEVDEIFTNGSVLAYLNNRENNTIIAVDKNSKVIFIKAYRDNNDLKYVLDRSIKTEYTNEIKSNDLPAIYDVSLN</sequence>
<dbReference type="Gene3D" id="2.60.40.1080">
    <property type="match status" value="1"/>
</dbReference>
<dbReference type="RefSeq" id="WP_410032358.1">
    <property type="nucleotide sequence ID" value="NZ_JBGMEH010000001.1"/>
</dbReference>
<dbReference type="InterPro" id="IPR040528">
    <property type="entry name" value="Lectin-like"/>
</dbReference>
<protein>
    <submittedName>
        <fullName evidence="5">MG2 domain-containing protein</fullName>
    </submittedName>
</protein>
<evidence type="ECO:0000313" key="6">
    <source>
        <dbReference type="Proteomes" id="UP001638015"/>
    </source>
</evidence>
<dbReference type="PROSITE" id="PS00139">
    <property type="entry name" value="THIOL_PROTEASE_CYS"/>
    <property type="match status" value="1"/>
</dbReference>
<dbReference type="Pfam" id="PF01835">
    <property type="entry name" value="MG2"/>
    <property type="match status" value="1"/>
</dbReference>
<dbReference type="SUPFAM" id="SSF49373">
    <property type="entry name" value="Invasin/intimin cell-adhesion fragments"/>
    <property type="match status" value="1"/>
</dbReference>
<dbReference type="EMBL" id="JBGMEH010000001">
    <property type="protein sequence ID" value="MFO3715515.1"/>
    <property type="molecule type" value="Genomic_DNA"/>
</dbReference>
<dbReference type="InterPro" id="IPR036873">
    <property type="entry name" value="Rhodanese-like_dom_sf"/>
</dbReference>
<proteinExistence type="inferred from homology"/>
<dbReference type="Pfam" id="PF00581">
    <property type="entry name" value="Rhodanese"/>
    <property type="match status" value="1"/>
</dbReference>
<dbReference type="PROSITE" id="PS50206">
    <property type="entry name" value="RHODANESE_3"/>
    <property type="match status" value="1"/>
</dbReference>
<dbReference type="InterPro" id="IPR038765">
    <property type="entry name" value="Papain-like_cys_pep_sf"/>
</dbReference>
<dbReference type="Proteomes" id="UP001638015">
    <property type="component" value="Unassembled WGS sequence"/>
</dbReference>
<dbReference type="Pfam" id="PF18560">
    <property type="entry name" value="Lectin_like"/>
    <property type="match status" value="1"/>
</dbReference>
<dbReference type="InterPro" id="IPR000668">
    <property type="entry name" value="Peptidase_C1A_C"/>
</dbReference>
<organism evidence="5 6">
    <name type="scientific">Anaerococcus cruorum</name>
    <dbReference type="NCBI Taxonomy" id="3115617"/>
    <lineage>
        <taxon>Bacteria</taxon>
        <taxon>Bacillati</taxon>
        <taxon>Bacillota</taxon>
        <taxon>Tissierellia</taxon>
        <taxon>Tissierellales</taxon>
        <taxon>Peptoniphilaceae</taxon>
        <taxon>Anaerococcus</taxon>
    </lineage>
</organism>
<feature type="signal peptide" evidence="3">
    <location>
        <begin position="1"/>
        <end position="26"/>
    </location>
</feature>
<dbReference type="SUPFAM" id="SSF52821">
    <property type="entry name" value="Rhodanese/Cell cycle control phosphatase"/>
    <property type="match status" value="1"/>
</dbReference>
<dbReference type="SMART" id="SM00635">
    <property type="entry name" value="BID_2"/>
    <property type="match status" value="1"/>
</dbReference>
<comment type="caution">
    <text evidence="5">The sequence shown here is derived from an EMBL/GenBank/DDBJ whole genome shotgun (WGS) entry which is preliminary data.</text>
</comment>
<dbReference type="CDD" id="cd00158">
    <property type="entry name" value="RHOD"/>
    <property type="match status" value="1"/>
</dbReference>
<keyword evidence="3" id="KW-0732">Signal</keyword>
<feature type="domain" description="Rhodanese" evidence="4">
    <location>
        <begin position="1248"/>
        <end position="1330"/>
    </location>
</feature>
<dbReference type="InterPro" id="IPR013128">
    <property type="entry name" value="Peptidase_C1A"/>
</dbReference>
<evidence type="ECO:0000256" key="2">
    <source>
        <dbReference type="SAM" id="MobiDB-lite"/>
    </source>
</evidence>
<dbReference type="InterPro" id="IPR002890">
    <property type="entry name" value="MG2"/>
</dbReference>
<dbReference type="CDD" id="cd02619">
    <property type="entry name" value="Peptidase_C1"/>
    <property type="match status" value="1"/>
</dbReference>
<dbReference type="Gene3D" id="3.40.250.10">
    <property type="entry name" value="Rhodanese-like domain"/>
    <property type="match status" value="1"/>
</dbReference>
<reference evidence="5 6" key="1">
    <citation type="journal article" date="2025" name="Anaerobe">
        <title>Description of Anaerococcus kampingiae sp. nov., Anaerococcus groningensis sp. nov., Anaerococcus martiniensis sp. nov., and Anaerococcus cruorum sp. nov., isolated from human clinical specimens.</title>
        <authorList>
            <person name="Boiten K.E."/>
            <person name="Meijer J."/>
            <person name="van Wezel E.M."/>
            <person name="Veloo A.C.M."/>
        </authorList>
    </citation>
    <scope>NUCLEOTIDE SEQUENCE [LARGE SCALE GENOMIC DNA]</scope>
    <source>
        <strain evidence="5 6">ENR1039</strain>
    </source>
</reference>